<keyword evidence="2" id="KW-0472">Membrane</keyword>
<evidence type="ECO:0000256" key="1">
    <source>
        <dbReference type="SAM" id="MobiDB-lite"/>
    </source>
</evidence>
<keyword evidence="2" id="KW-0812">Transmembrane</keyword>
<keyword evidence="2" id="KW-1133">Transmembrane helix</keyword>
<protein>
    <recommendedName>
        <fullName evidence="5">SMP-LTD domain-containing protein</fullName>
    </recommendedName>
</protein>
<feature type="compositionally biased region" description="Polar residues" evidence="1">
    <location>
        <begin position="292"/>
        <end position="303"/>
    </location>
</feature>
<dbReference type="EMBL" id="JAPFFF010000031">
    <property type="protein sequence ID" value="KAK8844934.1"/>
    <property type="molecule type" value="Genomic_DNA"/>
</dbReference>
<evidence type="ECO:0008006" key="5">
    <source>
        <dbReference type="Google" id="ProtNLM"/>
    </source>
</evidence>
<feature type="compositionally biased region" description="Basic and acidic residues" evidence="1">
    <location>
        <begin position="304"/>
        <end position="327"/>
    </location>
</feature>
<feature type="compositionally biased region" description="Acidic residues" evidence="1">
    <location>
        <begin position="329"/>
        <end position="348"/>
    </location>
</feature>
<comment type="caution">
    <text evidence="3">The sequence shown here is derived from an EMBL/GenBank/DDBJ whole genome shotgun (WGS) entry which is preliminary data.</text>
</comment>
<feature type="region of interest" description="Disordered" evidence="1">
    <location>
        <begin position="269"/>
        <end position="358"/>
    </location>
</feature>
<reference evidence="3 4" key="1">
    <citation type="submission" date="2024-04" db="EMBL/GenBank/DDBJ databases">
        <title>Tritrichomonas musculus Genome.</title>
        <authorList>
            <person name="Alves-Ferreira E."/>
            <person name="Grigg M."/>
            <person name="Lorenzi H."/>
            <person name="Galac M."/>
        </authorList>
    </citation>
    <scope>NUCLEOTIDE SEQUENCE [LARGE SCALE GENOMIC DNA]</scope>
    <source>
        <strain evidence="3 4">EAF2021</strain>
    </source>
</reference>
<organism evidence="3 4">
    <name type="scientific">Tritrichomonas musculus</name>
    <dbReference type="NCBI Taxonomy" id="1915356"/>
    <lineage>
        <taxon>Eukaryota</taxon>
        <taxon>Metamonada</taxon>
        <taxon>Parabasalia</taxon>
        <taxon>Tritrichomonadida</taxon>
        <taxon>Tritrichomonadidae</taxon>
        <taxon>Tritrichomonas</taxon>
    </lineage>
</organism>
<keyword evidence="4" id="KW-1185">Reference proteome</keyword>
<evidence type="ECO:0000313" key="3">
    <source>
        <dbReference type="EMBL" id="KAK8844934.1"/>
    </source>
</evidence>
<gene>
    <name evidence="3" type="ORF">M9Y10_021107</name>
</gene>
<name>A0ABR2HD06_9EUKA</name>
<proteinExistence type="predicted"/>
<evidence type="ECO:0000313" key="4">
    <source>
        <dbReference type="Proteomes" id="UP001470230"/>
    </source>
</evidence>
<feature type="transmembrane region" description="Helical" evidence="2">
    <location>
        <begin position="6"/>
        <end position="32"/>
    </location>
</feature>
<accession>A0ABR2HD06</accession>
<dbReference type="Proteomes" id="UP001470230">
    <property type="component" value="Unassembled WGS sequence"/>
</dbReference>
<sequence>MFETLLNFFAGVIFGTIVVLMILFFMMCMLWCRPVPRVPIAKNLPPNKIASEVEETSKWISIFNNNELFQNWFRSKLASSIQSEIESCQNFAESKSDGDNNNNNLTFKVNKVSCSSPIFSTVKTIDTVEGKAISSFPISFSSDIVIETEAIIDSCKKIKSVATISTLNPILQITIPYEKGIILIELIIGKNAQISFGDDIITEVINDMEDVTHEKVAKLSNQEEAQIEAIKKSLSLFLKHISLKFDVDTIPAEAQTIDKFTETDIKEEVTNQLDSNKGENSPVPEITEKTNKSSNQIDSANETENIKEVEKQNENEDKNEIEEKNDNGNENEDDDDDEDEDDDAEEDATFVVPISKRKIIVDEEIQQIVEQATSLINVDKPASSTPENPQ</sequence>
<evidence type="ECO:0000256" key="2">
    <source>
        <dbReference type="SAM" id="Phobius"/>
    </source>
</evidence>
<feature type="compositionally biased region" description="Polar residues" evidence="1">
    <location>
        <begin position="270"/>
        <end position="279"/>
    </location>
</feature>